<feature type="domain" description="RmlD-like substrate binding" evidence="7">
    <location>
        <begin position="1"/>
        <end position="293"/>
    </location>
</feature>
<reference evidence="8 9" key="1">
    <citation type="submission" date="2024-02" db="EMBL/GenBank/DDBJ databases">
        <title>New thermophilic sulfur-oxidizing bacteria from a hot springs of the Uzon caldera (Kamchatka, Russia).</title>
        <authorList>
            <person name="Dukat A.M."/>
            <person name="Elcheninov A.G."/>
            <person name="Frolov E.N."/>
        </authorList>
    </citation>
    <scope>NUCLEOTIDE SEQUENCE [LARGE SCALE GENOMIC DNA]</scope>
    <source>
        <strain evidence="8 9">AK1</strain>
    </source>
</reference>
<evidence type="ECO:0000256" key="3">
    <source>
        <dbReference type="ARBA" id="ARBA00012929"/>
    </source>
</evidence>
<keyword evidence="6 8" id="KW-0560">Oxidoreductase</keyword>
<comment type="similarity">
    <text evidence="2 6">Belongs to the dTDP-4-dehydrorhamnose reductase family.</text>
</comment>
<evidence type="ECO:0000256" key="2">
    <source>
        <dbReference type="ARBA" id="ARBA00010944"/>
    </source>
</evidence>
<evidence type="ECO:0000256" key="4">
    <source>
        <dbReference type="ARBA" id="ARBA00017099"/>
    </source>
</evidence>
<dbReference type="Pfam" id="PF04321">
    <property type="entry name" value="RmlD_sub_bind"/>
    <property type="match status" value="1"/>
</dbReference>
<evidence type="ECO:0000313" key="9">
    <source>
        <dbReference type="Proteomes" id="UP001482231"/>
    </source>
</evidence>
<dbReference type="InterPro" id="IPR029903">
    <property type="entry name" value="RmlD-like-bd"/>
</dbReference>
<dbReference type="SUPFAM" id="SSF51735">
    <property type="entry name" value="NAD(P)-binding Rossmann-fold domains"/>
    <property type="match status" value="1"/>
</dbReference>
<protein>
    <recommendedName>
        <fullName evidence="4 6">dTDP-4-dehydrorhamnose reductase</fullName>
        <ecNumber evidence="3 6">1.1.1.133</ecNumber>
    </recommendedName>
</protein>
<dbReference type="EMBL" id="JBAJEX010000001">
    <property type="protein sequence ID" value="MEO1766212.1"/>
    <property type="molecule type" value="Genomic_DNA"/>
</dbReference>
<proteinExistence type="inferred from homology"/>
<dbReference type="InterPro" id="IPR005913">
    <property type="entry name" value="dTDP_dehydrorham_reduct"/>
</dbReference>
<evidence type="ECO:0000256" key="6">
    <source>
        <dbReference type="RuleBase" id="RU364082"/>
    </source>
</evidence>
<comment type="catalytic activity">
    <reaction evidence="5 6">
        <text>dTDP-beta-L-rhamnose + NADP(+) = dTDP-4-dehydro-beta-L-rhamnose + NADPH + H(+)</text>
        <dbReference type="Rhea" id="RHEA:21796"/>
        <dbReference type="ChEBI" id="CHEBI:15378"/>
        <dbReference type="ChEBI" id="CHEBI:57510"/>
        <dbReference type="ChEBI" id="CHEBI:57783"/>
        <dbReference type="ChEBI" id="CHEBI:58349"/>
        <dbReference type="ChEBI" id="CHEBI:62830"/>
        <dbReference type="EC" id="1.1.1.133"/>
    </reaction>
</comment>
<dbReference type="CDD" id="cd05254">
    <property type="entry name" value="dTDP_HR_like_SDR_e"/>
    <property type="match status" value="1"/>
</dbReference>
<comment type="cofactor">
    <cofactor evidence="6">
        <name>Mg(2+)</name>
        <dbReference type="ChEBI" id="CHEBI:18420"/>
    </cofactor>
    <text evidence="6">Binds 1 Mg(2+) ion per monomer.</text>
</comment>
<dbReference type="Gene3D" id="3.90.25.10">
    <property type="entry name" value="UDP-galactose 4-epimerase, domain 1"/>
    <property type="match status" value="1"/>
</dbReference>
<comment type="caution">
    <text evidence="8">The sequence shown here is derived from an EMBL/GenBank/DDBJ whole genome shotgun (WGS) entry which is preliminary data.</text>
</comment>
<evidence type="ECO:0000259" key="7">
    <source>
        <dbReference type="Pfam" id="PF04321"/>
    </source>
</evidence>
<dbReference type="GO" id="GO:0008831">
    <property type="term" value="F:dTDP-4-dehydrorhamnose reductase activity"/>
    <property type="evidence" value="ECO:0007669"/>
    <property type="project" value="UniProtKB-EC"/>
</dbReference>
<dbReference type="Proteomes" id="UP001482231">
    <property type="component" value="Unassembled WGS sequence"/>
</dbReference>
<dbReference type="RefSeq" id="WP_347307039.1">
    <property type="nucleotide sequence ID" value="NZ_JBAJEX010000001.1"/>
</dbReference>
<dbReference type="NCBIfam" id="TIGR01214">
    <property type="entry name" value="rmlD"/>
    <property type="match status" value="1"/>
</dbReference>
<dbReference type="EC" id="1.1.1.133" evidence="3 6"/>
<accession>A0ABV0EEG0</accession>
<dbReference type="InterPro" id="IPR036291">
    <property type="entry name" value="NAD(P)-bd_dom_sf"/>
</dbReference>
<evidence type="ECO:0000313" key="8">
    <source>
        <dbReference type="EMBL" id="MEO1766212.1"/>
    </source>
</evidence>
<organism evidence="8 9">
    <name type="scientific">Thiobacter aerophilum</name>
    <dbReference type="NCBI Taxonomy" id="3121275"/>
    <lineage>
        <taxon>Bacteria</taxon>
        <taxon>Pseudomonadati</taxon>
        <taxon>Pseudomonadota</taxon>
        <taxon>Betaproteobacteria</taxon>
        <taxon>Burkholderiales</taxon>
        <taxon>Thiobacteraceae</taxon>
        <taxon>Thiobacter</taxon>
    </lineage>
</organism>
<keyword evidence="9" id="KW-1185">Reference proteome</keyword>
<comment type="pathway">
    <text evidence="1 6">Carbohydrate biosynthesis; dTDP-L-rhamnose biosynthesis.</text>
</comment>
<sequence>MNILLIGKNGQLGWELARALSPLGRLTALSRAELDLTDAEAIRQAVRHVGPALIVNAAAYTAVDRAQQERETVFAVNAAAPRILAEEAKRLGAALIHYSTDYVFDGGKNAPYQEIDAPRPLNVYGESKLEGERAIEALAPSYLILRLSWVYGLRGGNFLRTILLLAKERDELRVVDDQIGAPTWSRLIAEASAAIVAQAHAHGGIAEFLADKGGLYHLASAGQTSWCGFAQAIIAHAPLLARRPPVVPIPSREYPLPAPRPAYSVLDSSRAARVFGVALPDWRLSLLSCLADMMP</sequence>
<keyword evidence="6" id="KW-0521">NADP</keyword>
<dbReference type="PANTHER" id="PTHR10491">
    <property type="entry name" value="DTDP-4-DEHYDRORHAMNOSE REDUCTASE"/>
    <property type="match status" value="1"/>
</dbReference>
<dbReference type="PANTHER" id="PTHR10491:SF4">
    <property type="entry name" value="METHIONINE ADENOSYLTRANSFERASE 2 SUBUNIT BETA"/>
    <property type="match status" value="1"/>
</dbReference>
<evidence type="ECO:0000256" key="1">
    <source>
        <dbReference type="ARBA" id="ARBA00004781"/>
    </source>
</evidence>
<comment type="function">
    <text evidence="6">Catalyzes the reduction of dTDP-6-deoxy-L-lyxo-4-hexulose to yield dTDP-L-rhamnose.</text>
</comment>
<dbReference type="Gene3D" id="3.40.50.720">
    <property type="entry name" value="NAD(P)-binding Rossmann-like Domain"/>
    <property type="match status" value="1"/>
</dbReference>
<name>A0ABV0EEG0_9BURK</name>
<evidence type="ECO:0000256" key="5">
    <source>
        <dbReference type="ARBA" id="ARBA00048200"/>
    </source>
</evidence>
<gene>
    <name evidence="8" type="primary">rfbD</name>
    <name evidence="8" type="ORF">V6E02_03150</name>
</gene>